<evidence type="ECO:0000256" key="6">
    <source>
        <dbReference type="ARBA" id="ARBA00022822"/>
    </source>
</evidence>
<dbReference type="EMBL" id="FNAN01000042">
    <property type="protein sequence ID" value="SDH51429.1"/>
    <property type="molecule type" value="Genomic_DNA"/>
</dbReference>
<name>A0A1G8D202_9BACT</name>
<dbReference type="OrthoDB" id="9804217at2"/>
<dbReference type="InterPro" id="IPR011060">
    <property type="entry name" value="RibuloseP-bd_barrel"/>
</dbReference>
<dbReference type="PANTHER" id="PTHR22854">
    <property type="entry name" value="TRYPTOPHAN BIOSYNTHESIS PROTEIN"/>
    <property type="match status" value="1"/>
</dbReference>
<accession>A0A1G8D202</accession>
<keyword evidence="7" id="KW-0057">Aromatic amino acid biosynthesis</keyword>
<dbReference type="InterPro" id="IPR013798">
    <property type="entry name" value="Indole-3-glycerol_P_synth_dom"/>
</dbReference>
<gene>
    <name evidence="10" type="ORF">SAMN04487996_1425</name>
</gene>
<dbReference type="PROSITE" id="PS00614">
    <property type="entry name" value="IGPS"/>
    <property type="match status" value="1"/>
</dbReference>
<organism evidence="10 11">
    <name type="scientific">Dyadobacter soli</name>
    <dbReference type="NCBI Taxonomy" id="659014"/>
    <lineage>
        <taxon>Bacteria</taxon>
        <taxon>Pseudomonadati</taxon>
        <taxon>Bacteroidota</taxon>
        <taxon>Cytophagia</taxon>
        <taxon>Cytophagales</taxon>
        <taxon>Spirosomataceae</taxon>
        <taxon>Dyadobacter</taxon>
    </lineage>
</organism>
<dbReference type="InterPro" id="IPR013785">
    <property type="entry name" value="Aldolase_TIM"/>
</dbReference>
<dbReference type="InterPro" id="IPR045186">
    <property type="entry name" value="Indole-3-glycerol_P_synth"/>
</dbReference>
<evidence type="ECO:0000256" key="5">
    <source>
        <dbReference type="ARBA" id="ARBA00022793"/>
    </source>
</evidence>
<dbReference type="Gene3D" id="3.20.20.70">
    <property type="entry name" value="Aldolase class I"/>
    <property type="match status" value="1"/>
</dbReference>
<keyword evidence="5" id="KW-0210">Decarboxylase</keyword>
<dbReference type="NCBIfam" id="NF001377">
    <property type="entry name" value="PRK00278.2-4"/>
    <property type="match status" value="1"/>
</dbReference>
<dbReference type="Pfam" id="PF00218">
    <property type="entry name" value="IGPS"/>
    <property type="match status" value="1"/>
</dbReference>
<evidence type="ECO:0000256" key="3">
    <source>
        <dbReference type="ARBA" id="ARBA00012362"/>
    </source>
</evidence>
<evidence type="ECO:0000256" key="7">
    <source>
        <dbReference type="ARBA" id="ARBA00023141"/>
    </source>
</evidence>
<sequence length="272" mass="29736">MNILEKIIARKQEEISESKKQRSVSDLEKEPLFSRPTTSLTAALRSSTTPRIISEFKRKSPSKGIINGDVQPQIVTRDYVNAGAVGLSVLTDADFFGGSFADFLAAREANPHIPMLRKDFIVDEYQLFEAKSIGADVILLIAANLTPAQVAHLSRRAHDLGLEVLLEVHNAEELAVSVGEHIDIVGVNNRNLKTFETSIETSVALSELIPEQFVKISESGLKDADTIVKLFQNGYKGFLIGETFMKTANPGAALAGLQQDLTQHSNLNPLVL</sequence>
<proteinExistence type="predicted"/>
<keyword evidence="6" id="KW-0822">Tryptophan biosynthesis</keyword>
<dbReference type="InterPro" id="IPR001468">
    <property type="entry name" value="Indole-3-GlycerolPSynthase_CS"/>
</dbReference>
<evidence type="ECO:0000256" key="8">
    <source>
        <dbReference type="ARBA" id="ARBA00023239"/>
    </source>
</evidence>
<dbReference type="GO" id="GO:0000162">
    <property type="term" value="P:L-tryptophan biosynthetic process"/>
    <property type="evidence" value="ECO:0007669"/>
    <property type="project" value="UniProtKB-UniPathway"/>
</dbReference>
<dbReference type="CDD" id="cd00331">
    <property type="entry name" value="IGPS"/>
    <property type="match status" value="1"/>
</dbReference>
<evidence type="ECO:0000256" key="2">
    <source>
        <dbReference type="ARBA" id="ARBA00004696"/>
    </source>
</evidence>
<dbReference type="EC" id="4.1.1.48" evidence="3"/>
<dbReference type="GO" id="GO:0004425">
    <property type="term" value="F:indole-3-glycerol-phosphate synthase activity"/>
    <property type="evidence" value="ECO:0007669"/>
    <property type="project" value="UniProtKB-EC"/>
</dbReference>
<keyword evidence="8" id="KW-0456">Lyase</keyword>
<dbReference type="STRING" id="659014.SAMN04487996_1425"/>
<dbReference type="GO" id="GO:0004640">
    <property type="term" value="F:phosphoribosylanthranilate isomerase activity"/>
    <property type="evidence" value="ECO:0007669"/>
    <property type="project" value="TreeGrafter"/>
</dbReference>
<keyword evidence="4" id="KW-0028">Amino-acid biosynthesis</keyword>
<evidence type="ECO:0000256" key="4">
    <source>
        <dbReference type="ARBA" id="ARBA00022605"/>
    </source>
</evidence>
<dbReference type="AlphaFoldDB" id="A0A1G8D202"/>
<protein>
    <recommendedName>
        <fullName evidence="3">indole-3-glycerol-phosphate synthase</fullName>
        <ecNumber evidence="3">4.1.1.48</ecNumber>
    </recommendedName>
</protein>
<evidence type="ECO:0000313" key="11">
    <source>
        <dbReference type="Proteomes" id="UP000198748"/>
    </source>
</evidence>
<evidence type="ECO:0000256" key="1">
    <source>
        <dbReference type="ARBA" id="ARBA00001633"/>
    </source>
</evidence>
<comment type="pathway">
    <text evidence="2">Amino-acid biosynthesis; L-tryptophan biosynthesis; L-tryptophan from chorismate: step 4/5.</text>
</comment>
<dbReference type="PANTHER" id="PTHR22854:SF2">
    <property type="entry name" value="INDOLE-3-GLYCEROL-PHOSPHATE SYNTHASE"/>
    <property type="match status" value="1"/>
</dbReference>
<dbReference type="SUPFAM" id="SSF51366">
    <property type="entry name" value="Ribulose-phoshate binding barrel"/>
    <property type="match status" value="1"/>
</dbReference>
<dbReference type="FunFam" id="3.20.20.70:FF:000024">
    <property type="entry name" value="Indole-3-glycerol phosphate synthase"/>
    <property type="match status" value="1"/>
</dbReference>
<evidence type="ECO:0000259" key="9">
    <source>
        <dbReference type="Pfam" id="PF00218"/>
    </source>
</evidence>
<reference evidence="11" key="1">
    <citation type="submission" date="2016-10" db="EMBL/GenBank/DDBJ databases">
        <authorList>
            <person name="Varghese N."/>
            <person name="Submissions S."/>
        </authorList>
    </citation>
    <scope>NUCLEOTIDE SEQUENCE [LARGE SCALE GENOMIC DNA]</scope>
    <source>
        <strain evidence="11">DSM 25329</strain>
    </source>
</reference>
<feature type="domain" description="Indole-3-glycerol phosphate synthase" evidence="9">
    <location>
        <begin position="4"/>
        <end position="254"/>
    </location>
</feature>
<evidence type="ECO:0000313" key="10">
    <source>
        <dbReference type="EMBL" id="SDH51429.1"/>
    </source>
</evidence>
<keyword evidence="11" id="KW-1185">Reference proteome</keyword>
<dbReference type="Proteomes" id="UP000198748">
    <property type="component" value="Unassembled WGS sequence"/>
</dbReference>
<comment type="catalytic activity">
    <reaction evidence="1">
        <text>1-(2-carboxyphenylamino)-1-deoxy-D-ribulose 5-phosphate + H(+) = (1S,2R)-1-C-(indol-3-yl)glycerol 3-phosphate + CO2 + H2O</text>
        <dbReference type="Rhea" id="RHEA:23476"/>
        <dbReference type="ChEBI" id="CHEBI:15377"/>
        <dbReference type="ChEBI" id="CHEBI:15378"/>
        <dbReference type="ChEBI" id="CHEBI:16526"/>
        <dbReference type="ChEBI" id="CHEBI:58613"/>
        <dbReference type="ChEBI" id="CHEBI:58866"/>
        <dbReference type="EC" id="4.1.1.48"/>
    </reaction>
</comment>
<dbReference type="UniPathway" id="UPA00035">
    <property type="reaction ID" value="UER00043"/>
</dbReference>
<dbReference type="RefSeq" id="WP_090157894.1">
    <property type="nucleotide sequence ID" value="NZ_FNAN01000042.1"/>
</dbReference>